<protein>
    <submittedName>
        <fullName evidence="3">Uncharacterized protein</fullName>
    </submittedName>
</protein>
<keyword evidence="2" id="KW-1185">Reference proteome</keyword>
<dbReference type="Proteomes" id="UP000887565">
    <property type="component" value="Unplaced"/>
</dbReference>
<organism evidence="2 3">
    <name type="scientific">Romanomermis culicivorax</name>
    <name type="common">Nematode worm</name>
    <dbReference type="NCBI Taxonomy" id="13658"/>
    <lineage>
        <taxon>Eukaryota</taxon>
        <taxon>Metazoa</taxon>
        <taxon>Ecdysozoa</taxon>
        <taxon>Nematoda</taxon>
        <taxon>Enoplea</taxon>
        <taxon>Dorylaimia</taxon>
        <taxon>Mermithida</taxon>
        <taxon>Mermithoidea</taxon>
        <taxon>Mermithidae</taxon>
        <taxon>Romanomermis</taxon>
    </lineage>
</organism>
<dbReference type="AlphaFoldDB" id="A0A915IPF2"/>
<evidence type="ECO:0000313" key="3">
    <source>
        <dbReference type="WBParaSite" id="nRc.2.0.1.t15681-RA"/>
    </source>
</evidence>
<evidence type="ECO:0000313" key="2">
    <source>
        <dbReference type="Proteomes" id="UP000887565"/>
    </source>
</evidence>
<feature type="transmembrane region" description="Helical" evidence="1">
    <location>
        <begin position="94"/>
        <end position="115"/>
    </location>
</feature>
<keyword evidence="1" id="KW-0472">Membrane</keyword>
<name>A0A915IPF2_ROMCU</name>
<sequence>MSDFSGGHLITATSTATAITYSNLGQNQRRQYLTVNVKRRTCIGLRGEKQCPDFGDNPNFTECCPSKIEQGSFYCCSADEMNETDQERTERRRIILQIAGATVCALVAIATSLLLCCFLCKSCFFYRYNNATLQVSLPSEHVHAHNHCRSSTAVVQNGATVAGNRSSSTFYENVIHSTNRLIPDGGGGTFIDPKNDAAQKLYMLKLWDEQVFFVSAPPPYSHVFVHERSNAEPPLPRLIAQEPDYQMDISQARNEIVAENAVSSSNSEREQSRIIDLLEQDEILIER</sequence>
<keyword evidence="1" id="KW-1133">Transmembrane helix</keyword>
<accession>A0A915IPF2</accession>
<proteinExistence type="predicted"/>
<reference evidence="3" key="1">
    <citation type="submission" date="2022-11" db="UniProtKB">
        <authorList>
            <consortium name="WormBaseParasite"/>
        </authorList>
    </citation>
    <scope>IDENTIFICATION</scope>
</reference>
<evidence type="ECO:0000256" key="1">
    <source>
        <dbReference type="SAM" id="Phobius"/>
    </source>
</evidence>
<dbReference type="WBParaSite" id="nRc.2.0.1.t15681-RA">
    <property type="protein sequence ID" value="nRc.2.0.1.t15681-RA"/>
    <property type="gene ID" value="nRc.2.0.1.g15681"/>
</dbReference>
<keyword evidence="1" id="KW-0812">Transmembrane</keyword>